<organism evidence="1 2">
    <name type="scientific">Mesonia oceanica</name>
    <dbReference type="NCBI Taxonomy" id="2687242"/>
    <lineage>
        <taxon>Bacteria</taxon>
        <taxon>Pseudomonadati</taxon>
        <taxon>Bacteroidota</taxon>
        <taxon>Flavobacteriia</taxon>
        <taxon>Flavobacteriales</taxon>
        <taxon>Flavobacteriaceae</taxon>
        <taxon>Mesonia</taxon>
    </lineage>
</organism>
<proteinExistence type="predicted"/>
<evidence type="ECO:0000313" key="1">
    <source>
        <dbReference type="EMBL" id="VVV00097.1"/>
    </source>
</evidence>
<gene>
    <name evidence="1" type="ORF">FVB9532_01362</name>
</gene>
<reference evidence="1" key="1">
    <citation type="submission" date="2019-09" db="EMBL/GenBank/DDBJ databases">
        <authorList>
            <person name="Rodrigo-Torres L."/>
            <person name="Arahal R. D."/>
            <person name="Lucena T."/>
        </authorList>
    </citation>
    <scope>NUCLEOTIDE SEQUENCE</scope>
    <source>
        <strain evidence="1">ISS653</strain>
    </source>
</reference>
<evidence type="ECO:0000313" key="2">
    <source>
        <dbReference type="Proteomes" id="UP000356253"/>
    </source>
</evidence>
<name>A0AC61Y6I6_9FLAO</name>
<keyword evidence="2" id="KW-1185">Reference proteome</keyword>
<dbReference type="Proteomes" id="UP000356253">
    <property type="component" value="Unassembled WGS sequence"/>
</dbReference>
<protein>
    <submittedName>
        <fullName evidence="1">Uncharacterized protein</fullName>
    </submittedName>
</protein>
<sequence>MNILMPTDFSENSWNAISYALSFFKNVYTNFYFLHVEASEWEEEEENLHTIQVKAKSSAKAFQTLLGRLGEEKLNKKHQFFTSLEQGHFVETIRQHVSERDIDFIVMGTQGASGYKKATVGSHSTEVITRVKCPVLVIPEHATYREPKNITFPTDFNISYKNKVIHTLKQVCHFNDSALRVLYLSKKSEELTERQESNKSYLKEQLLEIEHSFHYTRNNTLEEAVESFVSSNETQVITMMAKNLNFFQHILFHPVAKKISYHKEVPFLVLHE</sequence>
<accession>A0AC61Y6I6</accession>
<dbReference type="EMBL" id="CABVMM010000004">
    <property type="protein sequence ID" value="VVV00097.1"/>
    <property type="molecule type" value="Genomic_DNA"/>
</dbReference>
<comment type="caution">
    <text evidence="1">The sequence shown here is derived from an EMBL/GenBank/DDBJ whole genome shotgun (WGS) entry which is preliminary data.</text>
</comment>